<sequence length="332" mass="35561">MKIGLIGTGWIGEEHVRRLAGSVAGAEVTAVSDIDPERAAAVASLAGARVFGTAEELIADPEVQAVVVTSWGPAHAEQVLACIAAGKPVFCEKPLTTEAADGLRILEAEQAHGKRLVQVGFMRRYDAGYRAIKAVLDEGGIGAPLMAHCAHRNPTQPESYHSDKPMVDTAVHEVDVLRWLLGEEFASVQVVVPRSTSKRFPHLVDPQILLLETASGARVDVEVFVNCQYGYDIQCEIVGETGAVRLPDPAAPLVRGAGRASYEIVQDFPSRFADAFDTELQEWVDSLRSGEPAGPSAWDGYAATVVTNAAVEARRTGAVVPVDLPERPAFYK</sequence>
<comment type="subunit">
    <text evidence="4">Homotetramer.</text>
</comment>
<dbReference type="EC" id="1.1.1.18" evidence="4"/>
<comment type="function">
    <text evidence="4">Involved in the oxidation of myo-inositol (MI) to 2-keto-myo-inositol (2KMI or 2-inosose).</text>
</comment>
<dbReference type="PANTHER" id="PTHR43593">
    <property type="match status" value="1"/>
</dbReference>
<reference evidence="7 8" key="1">
    <citation type="submission" date="2020-05" db="EMBL/GenBank/DDBJ databases">
        <title>DNA-SIP metagenomic assembled genomes.</title>
        <authorList>
            <person name="Yu J."/>
        </authorList>
    </citation>
    <scope>NUCLEOTIDE SEQUENCE [LARGE SCALE GENOMIC DNA]</scope>
    <source>
        <strain evidence="7">Bin5.27</strain>
    </source>
</reference>
<comment type="similarity">
    <text evidence="1 4">Belongs to the Gfo/Idh/MocA family.</text>
</comment>
<feature type="domain" description="Gfo/Idh/MocA-like oxidoreductase C-terminal" evidence="6">
    <location>
        <begin position="133"/>
        <end position="322"/>
    </location>
</feature>
<evidence type="ECO:0000313" key="7">
    <source>
        <dbReference type="EMBL" id="NUQ87848.1"/>
    </source>
</evidence>
<dbReference type="AlphaFoldDB" id="A0A850C432"/>
<evidence type="ECO:0000313" key="8">
    <source>
        <dbReference type="Proteomes" id="UP000574690"/>
    </source>
</evidence>
<keyword evidence="3 4" id="KW-0520">NAD</keyword>
<comment type="catalytic activity">
    <reaction evidence="4">
        <text>myo-inositol + NAD(+) = scyllo-inosose + NADH + H(+)</text>
        <dbReference type="Rhea" id="RHEA:16949"/>
        <dbReference type="ChEBI" id="CHEBI:15378"/>
        <dbReference type="ChEBI" id="CHEBI:17268"/>
        <dbReference type="ChEBI" id="CHEBI:17811"/>
        <dbReference type="ChEBI" id="CHEBI:57540"/>
        <dbReference type="ChEBI" id="CHEBI:57945"/>
        <dbReference type="EC" id="1.1.1.18"/>
    </reaction>
</comment>
<feature type="domain" description="Gfo/Idh/MocA-like oxidoreductase N-terminal" evidence="5">
    <location>
        <begin position="1"/>
        <end position="121"/>
    </location>
</feature>
<dbReference type="Gene3D" id="3.30.360.10">
    <property type="entry name" value="Dihydrodipicolinate Reductase, domain 2"/>
    <property type="match status" value="1"/>
</dbReference>
<evidence type="ECO:0000256" key="1">
    <source>
        <dbReference type="ARBA" id="ARBA00010928"/>
    </source>
</evidence>
<evidence type="ECO:0000259" key="5">
    <source>
        <dbReference type="Pfam" id="PF01408"/>
    </source>
</evidence>
<dbReference type="Pfam" id="PF01408">
    <property type="entry name" value="GFO_IDH_MocA"/>
    <property type="match status" value="1"/>
</dbReference>
<proteinExistence type="inferred from homology"/>
<gene>
    <name evidence="4" type="primary">iolG</name>
    <name evidence="7" type="ORF">HOQ43_05240</name>
</gene>
<evidence type="ECO:0000256" key="3">
    <source>
        <dbReference type="ARBA" id="ARBA00023027"/>
    </source>
</evidence>
<dbReference type="InterPro" id="IPR023794">
    <property type="entry name" value="MI/DCI_dehydrogenase"/>
</dbReference>
<dbReference type="Pfam" id="PF02894">
    <property type="entry name" value="GFO_IDH_MocA_C"/>
    <property type="match status" value="1"/>
</dbReference>
<evidence type="ECO:0000256" key="4">
    <source>
        <dbReference type="HAMAP-Rule" id="MF_01671"/>
    </source>
</evidence>
<name>A0A850C432_9ACTN</name>
<dbReference type="InterPro" id="IPR000683">
    <property type="entry name" value="Gfo/Idh/MocA-like_OxRdtase_N"/>
</dbReference>
<dbReference type="GO" id="GO:0000166">
    <property type="term" value="F:nucleotide binding"/>
    <property type="evidence" value="ECO:0007669"/>
    <property type="project" value="InterPro"/>
</dbReference>
<dbReference type="Gene3D" id="3.40.50.720">
    <property type="entry name" value="NAD(P)-binding Rossmann-like Domain"/>
    <property type="match status" value="1"/>
</dbReference>
<dbReference type="SUPFAM" id="SSF51735">
    <property type="entry name" value="NAD(P)-binding Rossmann-fold domains"/>
    <property type="match status" value="1"/>
</dbReference>
<organism evidence="7 8">
    <name type="scientific">Glycomyces artemisiae</name>
    <dbReference type="NCBI Taxonomy" id="1076443"/>
    <lineage>
        <taxon>Bacteria</taxon>
        <taxon>Bacillati</taxon>
        <taxon>Actinomycetota</taxon>
        <taxon>Actinomycetes</taxon>
        <taxon>Glycomycetales</taxon>
        <taxon>Glycomycetaceae</taxon>
        <taxon>Glycomyces</taxon>
    </lineage>
</organism>
<dbReference type="InterPro" id="IPR050424">
    <property type="entry name" value="Gfo-Idh-MocA_inositol_DH"/>
</dbReference>
<dbReference type="EMBL" id="JABFXE010000221">
    <property type="protein sequence ID" value="NUQ87848.1"/>
    <property type="molecule type" value="Genomic_DNA"/>
</dbReference>
<protein>
    <recommendedName>
        <fullName evidence="4">Inositol 2-dehydrogenase</fullName>
        <ecNumber evidence="4">1.1.1.18</ecNumber>
    </recommendedName>
    <alternativeName>
        <fullName evidence="4">Myo-inositol 2-dehydrogenase</fullName>
        <shortName evidence="4">MI 2-dehydrogenase</shortName>
    </alternativeName>
</protein>
<accession>A0A850C432</accession>
<dbReference type="InterPro" id="IPR036291">
    <property type="entry name" value="NAD(P)-bd_dom_sf"/>
</dbReference>
<dbReference type="HAMAP" id="MF_01671">
    <property type="entry name" value="IolG"/>
    <property type="match status" value="1"/>
</dbReference>
<comment type="caution">
    <text evidence="7">The sequence shown here is derived from an EMBL/GenBank/DDBJ whole genome shotgun (WGS) entry which is preliminary data.</text>
</comment>
<dbReference type="SUPFAM" id="SSF55347">
    <property type="entry name" value="Glyceraldehyde-3-phosphate dehydrogenase-like, C-terminal domain"/>
    <property type="match status" value="1"/>
</dbReference>
<evidence type="ECO:0000259" key="6">
    <source>
        <dbReference type="Pfam" id="PF02894"/>
    </source>
</evidence>
<dbReference type="InterPro" id="IPR004104">
    <property type="entry name" value="Gfo/Idh/MocA-like_OxRdtase_C"/>
</dbReference>
<keyword evidence="2 4" id="KW-0560">Oxidoreductase</keyword>
<dbReference type="GO" id="GO:0050112">
    <property type="term" value="F:inositol 2-dehydrogenase (NAD+) activity"/>
    <property type="evidence" value="ECO:0007669"/>
    <property type="project" value="UniProtKB-UniRule"/>
</dbReference>
<dbReference type="PANTHER" id="PTHR43593:SF1">
    <property type="entry name" value="INOSITOL 2-DEHYDROGENASE"/>
    <property type="match status" value="1"/>
</dbReference>
<dbReference type="Proteomes" id="UP000574690">
    <property type="component" value="Unassembled WGS sequence"/>
</dbReference>
<evidence type="ECO:0000256" key="2">
    <source>
        <dbReference type="ARBA" id="ARBA00023002"/>
    </source>
</evidence>
<dbReference type="GO" id="GO:0019310">
    <property type="term" value="P:inositol catabolic process"/>
    <property type="evidence" value="ECO:0007669"/>
    <property type="project" value="UniProtKB-UniRule"/>
</dbReference>